<keyword evidence="4" id="KW-0378">Hydrolase</keyword>
<evidence type="ECO:0000256" key="3">
    <source>
        <dbReference type="ARBA" id="ARBA00022703"/>
    </source>
</evidence>
<dbReference type="InterPro" id="IPR029030">
    <property type="entry name" value="Caspase-like_dom_sf"/>
</dbReference>
<dbReference type="GO" id="GO:0006508">
    <property type="term" value="P:proteolysis"/>
    <property type="evidence" value="ECO:0007669"/>
    <property type="project" value="UniProtKB-KW"/>
</dbReference>
<evidence type="ECO:0000256" key="1">
    <source>
        <dbReference type="ARBA" id="ARBA00010134"/>
    </source>
</evidence>
<sequence length="282" mass="32230">MANKPNQNGDLLDGNNPRMNLGQAEKLGFTDIDEYFMGHKQRGTAIIINNKDFHPNTGLNSRDGTNLDASRLEGTFLGLGFDTEVYHNRTAAQILTIAEQAAKRDYSQSDCFIFVLLSHGDERDIIYGADQPFNISTLTEPFKRSANTLLGKPKIFIFQACRGQKVMTSHRKLPMKDNNEVINIASHIPSEADFLLVYSTMPGYYAWRNSLKGSWFIQALCDMLRDHSHEWDMLRILTKVNRRVSMDYHSNCTDPYMNQRQQIPVFVSTLTKDVKLFPKIKK</sequence>
<dbReference type="EMBL" id="CAJNOV010017212">
    <property type="protein sequence ID" value="CAF1603552.1"/>
    <property type="molecule type" value="Genomic_DNA"/>
</dbReference>
<dbReference type="GO" id="GO:0005737">
    <property type="term" value="C:cytoplasm"/>
    <property type="evidence" value="ECO:0007669"/>
    <property type="project" value="TreeGrafter"/>
</dbReference>
<dbReference type="PRINTS" id="PR00376">
    <property type="entry name" value="IL1BCENZYME"/>
</dbReference>
<evidence type="ECO:0000256" key="4">
    <source>
        <dbReference type="ARBA" id="ARBA00022801"/>
    </source>
</evidence>
<dbReference type="PROSITE" id="PS01122">
    <property type="entry name" value="CASPASE_CYS"/>
    <property type="match status" value="1"/>
</dbReference>
<keyword evidence="3" id="KW-0053">Apoptosis</keyword>
<dbReference type="Proteomes" id="UP000663842">
    <property type="component" value="Unassembled WGS sequence"/>
</dbReference>
<accession>A0A819PQB9</accession>
<dbReference type="SMART" id="SM00115">
    <property type="entry name" value="CASc"/>
    <property type="match status" value="1"/>
</dbReference>
<dbReference type="OrthoDB" id="6116485at2759"/>
<protein>
    <recommendedName>
        <fullName evidence="19">Caspase-3</fullName>
    </recommendedName>
</protein>
<dbReference type="PANTHER" id="PTHR10454:SF232">
    <property type="entry name" value="AT03047P-RELATED"/>
    <property type="match status" value="1"/>
</dbReference>
<evidence type="ECO:0000313" key="16">
    <source>
        <dbReference type="EMBL" id="CAF4016892.1"/>
    </source>
</evidence>
<dbReference type="Pfam" id="PF00656">
    <property type="entry name" value="Peptidase_C14"/>
    <property type="match status" value="1"/>
</dbReference>
<evidence type="ECO:0000313" key="14">
    <source>
        <dbReference type="EMBL" id="CAF2265597.1"/>
    </source>
</evidence>
<evidence type="ECO:0000259" key="8">
    <source>
        <dbReference type="PROSITE" id="PS50207"/>
    </source>
</evidence>
<dbReference type="PANTHER" id="PTHR10454">
    <property type="entry name" value="CASPASE"/>
    <property type="match status" value="1"/>
</dbReference>
<evidence type="ECO:0000256" key="2">
    <source>
        <dbReference type="ARBA" id="ARBA00022670"/>
    </source>
</evidence>
<dbReference type="Proteomes" id="UP000663855">
    <property type="component" value="Unassembled WGS sequence"/>
</dbReference>
<evidence type="ECO:0000313" key="15">
    <source>
        <dbReference type="EMBL" id="CAF3941448.1"/>
    </source>
</evidence>
<dbReference type="GO" id="GO:0006915">
    <property type="term" value="P:apoptotic process"/>
    <property type="evidence" value="ECO:0007669"/>
    <property type="project" value="UniProtKB-KW"/>
</dbReference>
<evidence type="ECO:0000313" key="11">
    <source>
        <dbReference type="EMBL" id="CAF1603552.1"/>
    </source>
</evidence>
<dbReference type="InterPro" id="IPR011600">
    <property type="entry name" value="Pept_C14_caspase"/>
</dbReference>
<evidence type="ECO:0000313" key="10">
    <source>
        <dbReference type="EMBL" id="CAF1241617.1"/>
    </source>
</evidence>
<evidence type="ECO:0000259" key="9">
    <source>
        <dbReference type="PROSITE" id="PS50208"/>
    </source>
</evidence>
<proteinExistence type="inferred from homology"/>
<organism evidence="16 17">
    <name type="scientific">Rotaria magnacalcarata</name>
    <dbReference type="NCBI Taxonomy" id="392030"/>
    <lineage>
        <taxon>Eukaryota</taxon>
        <taxon>Metazoa</taxon>
        <taxon>Spiralia</taxon>
        <taxon>Gnathifera</taxon>
        <taxon>Rotifera</taxon>
        <taxon>Eurotatoria</taxon>
        <taxon>Bdelloidea</taxon>
        <taxon>Philodinida</taxon>
        <taxon>Philodinidae</taxon>
        <taxon>Rotaria</taxon>
    </lineage>
</organism>
<dbReference type="Gene3D" id="3.30.70.1470">
    <property type="entry name" value="Caspase-like"/>
    <property type="match status" value="1"/>
</dbReference>
<keyword evidence="5" id="KW-0788">Thiol protease</keyword>
<evidence type="ECO:0000256" key="5">
    <source>
        <dbReference type="ARBA" id="ARBA00022807"/>
    </source>
</evidence>
<dbReference type="GO" id="GO:0043525">
    <property type="term" value="P:positive regulation of neuron apoptotic process"/>
    <property type="evidence" value="ECO:0007669"/>
    <property type="project" value="TreeGrafter"/>
</dbReference>
<evidence type="ECO:0000313" key="17">
    <source>
        <dbReference type="Proteomes" id="UP000663842"/>
    </source>
</evidence>
<name>A0A819PQB9_9BILA</name>
<comment type="similarity">
    <text evidence="1 7">Belongs to the peptidase C14A family.</text>
</comment>
<evidence type="ECO:0000313" key="12">
    <source>
        <dbReference type="EMBL" id="CAF2041660.1"/>
    </source>
</evidence>
<dbReference type="EMBL" id="CAJNRG010001935">
    <property type="protein sequence ID" value="CAF2041660.1"/>
    <property type="molecule type" value="Genomic_DNA"/>
</dbReference>
<dbReference type="EMBL" id="CAJNOW010000120">
    <property type="protein sequence ID" value="CAF1241617.1"/>
    <property type="molecule type" value="Genomic_DNA"/>
</dbReference>
<evidence type="ECO:0008006" key="19">
    <source>
        <dbReference type="Google" id="ProtNLM"/>
    </source>
</evidence>
<keyword evidence="6" id="KW-0865">Zymogen</keyword>
<evidence type="ECO:0000313" key="18">
    <source>
        <dbReference type="Proteomes" id="UP000663866"/>
    </source>
</evidence>
<dbReference type="InterPro" id="IPR002138">
    <property type="entry name" value="Pept_C14_p10"/>
</dbReference>
<dbReference type="PROSITE" id="PS50208">
    <property type="entry name" value="CASPASE_P20"/>
    <property type="match status" value="1"/>
</dbReference>
<comment type="caution">
    <text evidence="16">The sequence shown here is derived from an EMBL/GenBank/DDBJ whole genome shotgun (WGS) entry which is preliminary data.</text>
</comment>
<evidence type="ECO:0000256" key="7">
    <source>
        <dbReference type="RuleBase" id="RU003971"/>
    </source>
</evidence>
<dbReference type="InterPro" id="IPR015917">
    <property type="entry name" value="Pept_C14A"/>
</dbReference>
<gene>
    <name evidence="11" type="ORF">CJN711_LOCUS35537</name>
    <name evidence="10" type="ORF">KQP761_LOCUS1826</name>
    <name evidence="14" type="ORF">MBJ925_LOCUS39030</name>
    <name evidence="15" type="ORF">OVN521_LOCUS11704</name>
    <name evidence="16" type="ORF">UXM345_LOCUS17121</name>
    <name evidence="13" type="ORF">WKI299_LOCUS13038</name>
    <name evidence="12" type="ORF">XDN619_LOCUS6822</name>
</gene>
<feature type="domain" description="Caspase family p20" evidence="9">
    <location>
        <begin position="41"/>
        <end position="165"/>
    </location>
</feature>
<dbReference type="EMBL" id="CAJOBF010002194">
    <property type="protein sequence ID" value="CAF4016892.1"/>
    <property type="molecule type" value="Genomic_DNA"/>
</dbReference>
<dbReference type="FunFam" id="3.40.50.1460:FF:000001">
    <property type="entry name" value="Caspase-3 preproprotein"/>
    <property type="match status" value="1"/>
</dbReference>
<keyword evidence="2" id="KW-0645">Protease</keyword>
<dbReference type="EMBL" id="CAJOBG010001579">
    <property type="protein sequence ID" value="CAF3941448.1"/>
    <property type="molecule type" value="Genomic_DNA"/>
</dbReference>
<dbReference type="Proteomes" id="UP000663824">
    <property type="component" value="Unassembled WGS sequence"/>
</dbReference>
<dbReference type="EMBL" id="CAJNRF010004978">
    <property type="protein sequence ID" value="CAF2066000.1"/>
    <property type="molecule type" value="Genomic_DNA"/>
</dbReference>
<evidence type="ECO:0000256" key="6">
    <source>
        <dbReference type="ARBA" id="ARBA00023145"/>
    </source>
</evidence>
<dbReference type="Proteomes" id="UP000663834">
    <property type="component" value="Unassembled WGS sequence"/>
</dbReference>
<dbReference type="Proteomes" id="UP000663887">
    <property type="component" value="Unassembled WGS sequence"/>
</dbReference>
<reference evidence="16" key="1">
    <citation type="submission" date="2021-02" db="EMBL/GenBank/DDBJ databases">
        <authorList>
            <person name="Nowell W R."/>
        </authorList>
    </citation>
    <scope>NUCLEOTIDE SEQUENCE</scope>
</reference>
<dbReference type="Proteomes" id="UP000663866">
    <property type="component" value="Unassembled WGS sequence"/>
</dbReference>
<dbReference type="Proteomes" id="UP000663856">
    <property type="component" value="Unassembled WGS sequence"/>
</dbReference>
<dbReference type="EMBL" id="CAJNRE010021963">
    <property type="protein sequence ID" value="CAF2265597.1"/>
    <property type="molecule type" value="Genomic_DNA"/>
</dbReference>
<dbReference type="InterPro" id="IPR002398">
    <property type="entry name" value="Pept_C14"/>
</dbReference>
<dbReference type="CDD" id="cd00032">
    <property type="entry name" value="CASc"/>
    <property type="match status" value="1"/>
</dbReference>
<keyword evidence="18" id="KW-1185">Reference proteome</keyword>
<evidence type="ECO:0000313" key="13">
    <source>
        <dbReference type="EMBL" id="CAF2066000.1"/>
    </source>
</evidence>
<dbReference type="GO" id="GO:0004197">
    <property type="term" value="F:cysteine-type endopeptidase activity"/>
    <property type="evidence" value="ECO:0007669"/>
    <property type="project" value="InterPro"/>
</dbReference>
<dbReference type="InterPro" id="IPR033139">
    <property type="entry name" value="Caspase_cys_AS"/>
</dbReference>
<feature type="domain" description="Caspase family p10" evidence="8">
    <location>
        <begin position="184"/>
        <end position="278"/>
    </location>
</feature>
<dbReference type="SUPFAM" id="SSF52129">
    <property type="entry name" value="Caspase-like"/>
    <property type="match status" value="1"/>
</dbReference>
<dbReference type="AlphaFoldDB" id="A0A819PQB9"/>
<dbReference type="PROSITE" id="PS50207">
    <property type="entry name" value="CASPASE_P10"/>
    <property type="match status" value="1"/>
</dbReference>
<dbReference type="InterPro" id="IPR001309">
    <property type="entry name" value="Pept_C14_p20"/>
</dbReference>
<dbReference type="Gene3D" id="3.40.50.1460">
    <property type="match status" value="1"/>
</dbReference>